<evidence type="ECO:0000313" key="3">
    <source>
        <dbReference type="Proteomes" id="UP000235388"/>
    </source>
</evidence>
<sequence length="90" mass="10092">MFEEEDNVQAPNAQVEGEESGSSDGSDERLEQELRYHDAPLESLERDQGIPACWARTLADDCNSSVQPWKWSPVCNSQSVVTSQWENGFS</sequence>
<evidence type="ECO:0000256" key="1">
    <source>
        <dbReference type="SAM" id="MobiDB-lite"/>
    </source>
</evidence>
<dbReference type="Proteomes" id="UP000235388">
    <property type="component" value="Unassembled WGS sequence"/>
</dbReference>
<proteinExistence type="predicted"/>
<comment type="caution">
    <text evidence="2">The sequence shown here is derived from an EMBL/GenBank/DDBJ whole genome shotgun (WGS) entry which is preliminary data.</text>
</comment>
<dbReference type="AlphaFoldDB" id="A0A2N5W3G7"/>
<evidence type="ECO:0000313" key="2">
    <source>
        <dbReference type="EMBL" id="PLW56796.1"/>
    </source>
</evidence>
<reference evidence="2 3" key="1">
    <citation type="submission" date="2017-11" db="EMBL/GenBank/DDBJ databases">
        <title>De novo assembly and phasing of dikaryotic genomes from two isolates of Puccinia coronata f. sp. avenae, the causal agent of oat crown rust.</title>
        <authorList>
            <person name="Miller M.E."/>
            <person name="Zhang Y."/>
            <person name="Omidvar V."/>
            <person name="Sperschneider J."/>
            <person name="Schwessinger B."/>
            <person name="Raley C."/>
            <person name="Palmer J.M."/>
            <person name="Garnica D."/>
            <person name="Upadhyaya N."/>
            <person name="Rathjen J."/>
            <person name="Taylor J.M."/>
            <person name="Park R.F."/>
            <person name="Dodds P.N."/>
            <person name="Hirsch C.D."/>
            <person name="Kianian S.F."/>
            <person name="Figueroa M."/>
        </authorList>
    </citation>
    <scope>NUCLEOTIDE SEQUENCE [LARGE SCALE GENOMIC DNA]</scope>
    <source>
        <strain evidence="2">12NC29</strain>
    </source>
</reference>
<feature type="region of interest" description="Disordered" evidence="1">
    <location>
        <begin position="1"/>
        <end position="42"/>
    </location>
</feature>
<gene>
    <name evidence="2" type="ORF">PCANC_01701</name>
</gene>
<protein>
    <submittedName>
        <fullName evidence="2">Uncharacterized protein</fullName>
    </submittedName>
</protein>
<organism evidence="2 3">
    <name type="scientific">Puccinia coronata f. sp. avenae</name>
    <dbReference type="NCBI Taxonomy" id="200324"/>
    <lineage>
        <taxon>Eukaryota</taxon>
        <taxon>Fungi</taxon>
        <taxon>Dikarya</taxon>
        <taxon>Basidiomycota</taxon>
        <taxon>Pucciniomycotina</taxon>
        <taxon>Pucciniomycetes</taxon>
        <taxon>Pucciniales</taxon>
        <taxon>Pucciniaceae</taxon>
        <taxon>Puccinia</taxon>
    </lineage>
</organism>
<feature type="compositionally biased region" description="Basic and acidic residues" evidence="1">
    <location>
        <begin position="26"/>
        <end position="42"/>
    </location>
</feature>
<accession>A0A2N5W3G7</accession>
<dbReference type="EMBL" id="PGCJ01000017">
    <property type="protein sequence ID" value="PLW56796.1"/>
    <property type="molecule type" value="Genomic_DNA"/>
</dbReference>
<name>A0A2N5W3G7_9BASI</name>
<keyword evidence="3" id="KW-1185">Reference proteome</keyword>